<keyword evidence="2" id="KW-0472">Membrane</keyword>
<dbReference type="Proteomes" id="UP000800041">
    <property type="component" value="Unassembled WGS sequence"/>
</dbReference>
<dbReference type="AlphaFoldDB" id="A0A6G1GP03"/>
<feature type="transmembrane region" description="Helical" evidence="2">
    <location>
        <begin position="20"/>
        <end position="39"/>
    </location>
</feature>
<proteinExistence type="predicted"/>
<keyword evidence="2" id="KW-0812">Transmembrane</keyword>
<evidence type="ECO:0000256" key="2">
    <source>
        <dbReference type="SAM" id="Phobius"/>
    </source>
</evidence>
<feature type="transmembrane region" description="Helical" evidence="2">
    <location>
        <begin position="193"/>
        <end position="212"/>
    </location>
</feature>
<evidence type="ECO:0008006" key="5">
    <source>
        <dbReference type="Google" id="ProtNLM"/>
    </source>
</evidence>
<keyword evidence="2" id="KW-1133">Transmembrane helix</keyword>
<feature type="compositionally biased region" description="Low complexity" evidence="1">
    <location>
        <begin position="67"/>
        <end position="81"/>
    </location>
</feature>
<feature type="compositionally biased region" description="Low complexity" evidence="1">
    <location>
        <begin position="144"/>
        <end position="163"/>
    </location>
</feature>
<feature type="compositionally biased region" description="Gly residues" evidence="1">
    <location>
        <begin position="82"/>
        <end position="97"/>
    </location>
</feature>
<protein>
    <recommendedName>
        <fullName evidence="5">Transmembrane protein</fullName>
    </recommendedName>
</protein>
<evidence type="ECO:0000313" key="3">
    <source>
        <dbReference type="EMBL" id="KAF1982468.1"/>
    </source>
</evidence>
<gene>
    <name evidence="3" type="ORF">K402DRAFT_424570</name>
</gene>
<feature type="region of interest" description="Disordered" evidence="1">
    <location>
        <begin position="66"/>
        <end position="188"/>
    </location>
</feature>
<sequence length="254" mass="27365">MKPPPFPRGGSGGGGLDLPSLAIPLTFTLAFFLVVWQNHRIARQNERIRDMEVLCKRQREEIVVLESRGGSARSRVSSSGSGRLGRFGGGIGGGVGVGVRDAEGNEDALLRDEEKVQEGDEKSKKRRRRRNKGKKRDPDPTEDSPPADSGPGSGTSSSDSSWSIMILTPTGSPSRVVNRTSSGTMRNTTNPTATMMLAPILILAMLVASVYARTYCFRVTNCFGFGPSDEFNPPPPEGWKGTKTENVKKNGTAI</sequence>
<evidence type="ECO:0000256" key="1">
    <source>
        <dbReference type="SAM" id="MobiDB-lite"/>
    </source>
</evidence>
<feature type="compositionally biased region" description="Basic and acidic residues" evidence="1">
    <location>
        <begin position="100"/>
        <end position="123"/>
    </location>
</feature>
<feature type="region of interest" description="Disordered" evidence="1">
    <location>
        <begin position="234"/>
        <end position="254"/>
    </location>
</feature>
<accession>A0A6G1GP03</accession>
<organism evidence="3 4">
    <name type="scientific">Aulographum hederae CBS 113979</name>
    <dbReference type="NCBI Taxonomy" id="1176131"/>
    <lineage>
        <taxon>Eukaryota</taxon>
        <taxon>Fungi</taxon>
        <taxon>Dikarya</taxon>
        <taxon>Ascomycota</taxon>
        <taxon>Pezizomycotina</taxon>
        <taxon>Dothideomycetes</taxon>
        <taxon>Pleosporomycetidae</taxon>
        <taxon>Aulographales</taxon>
        <taxon>Aulographaceae</taxon>
    </lineage>
</organism>
<reference evidence="3" key="1">
    <citation type="journal article" date="2020" name="Stud. Mycol.">
        <title>101 Dothideomycetes genomes: a test case for predicting lifestyles and emergence of pathogens.</title>
        <authorList>
            <person name="Haridas S."/>
            <person name="Albert R."/>
            <person name="Binder M."/>
            <person name="Bloem J."/>
            <person name="Labutti K."/>
            <person name="Salamov A."/>
            <person name="Andreopoulos B."/>
            <person name="Baker S."/>
            <person name="Barry K."/>
            <person name="Bills G."/>
            <person name="Bluhm B."/>
            <person name="Cannon C."/>
            <person name="Castanera R."/>
            <person name="Culley D."/>
            <person name="Daum C."/>
            <person name="Ezra D."/>
            <person name="Gonzalez J."/>
            <person name="Henrissat B."/>
            <person name="Kuo A."/>
            <person name="Liang C."/>
            <person name="Lipzen A."/>
            <person name="Lutzoni F."/>
            <person name="Magnuson J."/>
            <person name="Mondo S."/>
            <person name="Nolan M."/>
            <person name="Ohm R."/>
            <person name="Pangilinan J."/>
            <person name="Park H.-J."/>
            <person name="Ramirez L."/>
            <person name="Alfaro M."/>
            <person name="Sun H."/>
            <person name="Tritt A."/>
            <person name="Yoshinaga Y."/>
            <person name="Zwiers L.-H."/>
            <person name="Turgeon B."/>
            <person name="Goodwin S."/>
            <person name="Spatafora J."/>
            <person name="Crous P."/>
            <person name="Grigoriev I."/>
        </authorList>
    </citation>
    <scope>NUCLEOTIDE SEQUENCE</scope>
    <source>
        <strain evidence="3">CBS 113979</strain>
    </source>
</reference>
<keyword evidence="4" id="KW-1185">Reference proteome</keyword>
<name>A0A6G1GP03_9PEZI</name>
<evidence type="ECO:0000313" key="4">
    <source>
        <dbReference type="Proteomes" id="UP000800041"/>
    </source>
</evidence>
<feature type="compositionally biased region" description="Polar residues" evidence="1">
    <location>
        <begin position="169"/>
        <end position="188"/>
    </location>
</feature>
<dbReference type="EMBL" id="ML977184">
    <property type="protein sequence ID" value="KAF1982468.1"/>
    <property type="molecule type" value="Genomic_DNA"/>
</dbReference>
<feature type="compositionally biased region" description="Basic residues" evidence="1">
    <location>
        <begin position="124"/>
        <end position="135"/>
    </location>
</feature>